<gene>
    <name evidence="14" type="ORF">RFM52_24670</name>
</gene>
<keyword evidence="7" id="KW-0479">Metal-binding</keyword>
<comment type="similarity">
    <text evidence="3">Belongs to the class-V pyridoxal-phosphate-dependent aminotransferase family. NifS/IscS subfamily.</text>
</comment>
<evidence type="ECO:0000256" key="1">
    <source>
        <dbReference type="ARBA" id="ARBA00001933"/>
    </source>
</evidence>
<evidence type="ECO:0000256" key="7">
    <source>
        <dbReference type="ARBA" id="ARBA00022723"/>
    </source>
</evidence>
<dbReference type="InterPro" id="IPR020578">
    <property type="entry name" value="Aminotrans_V_PyrdxlP_BS"/>
</dbReference>
<evidence type="ECO:0000256" key="3">
    <source>
        <dbReference type="ARBA" id="ARBA00006490"/>
    </source>
</evidence>
<dbReference type="PANTHER" id="PTHR11601">
    <property type="entry name" value="CYSTEINE DESULFURYLASE FAMILY MEMBER"/>
    <property type="match status" value="1"/>
</dbReference>
<dbReference type="RefSeq" id="WP_320298633.1">
    <property type="nucleotide sequence ID" value="NZ_JAVIIU010000018.1"/>
</dbReference>
<evidence type="ECO:0000256" key="8">
    <source>
        <dbReference type="ARBA" id="ARBA00022898"/>
    </source>
</evidence>
<evidence type="ECO:0000256" key="9">
    <source>
        <dbReference type="ARBA" id="ARBA00023004"/>
    </source>
</evidence>
<evidence type="ECO:0000256" key="11">
    <source>
        <dbReference type="ARBA" id="ARBA00050776"/>
    </source>
</evidence>
<reference evidence="14 15" key="1">
    <citation type="submission" date="2023-08" db="EMBL/GenBank/DDBJ databases">
        <title>Implementing the SeqCode for naming new Mesorhizobium species isolated from Vachellia karroo root nodules.</title>
        <authorList>
            <person name="Van Lill M."/>
        </authorList>
    </citation>
    <scope>NUCLEOTIDE SEQUENCE [LARGE SCALE GENOMIC DNA]</scope>
    <source>
        <strain evidence="14 15">VK2B</strain>
    </source>
</reference>
<dbReference type="Gene3D" id="3.40.640.10">
    <property type="entry name" value="Type I PLP-dependent aspartate aminotransferase-like (Major domain)"/>
    <property type="match status" value="1"/>
</dbReference>
<proteinExistence type="inferred from homology"/>
<dbReference type="EMBL" id="JAVIIV010000019">
    <property type="protein sequence ID" value="MDX8488373.1"/>
    <property type="molecule type" value="Genomic_DNA"/>
</dbReference>
<keyword evidence="9" id="KW-0408">Iron</keyword>
<dbReference type="InterPro" id="IPR015424">
    <property type="entry name" value="PyrdxlP-dep_Trfase"/>
</dbReference>
<dbReference type="Pfam" id="PF00266">
    <property type="entry name" value="Aminotran_5"/>
    <property type="match status" value="1"/>
</dbReference>
<sequence length="390" mass="41635">MKREANKEPIYLDHNATTPVDPRVLEAMLPFFTEVFGNPSSVEHVHGNRARAAVEAARVQIAEALGARQNEIVLTGSCTEANNIAIIGAARARPERKHLITSAIEHPAVVEPMRELEREGFEVTIVGVDQQGRVSPSDVAAAIRDDTSLVSIMGANNEVGTIQPIAEIGAVCEERGVLFHSDLAQVLVHRRVDVMAEHIHLASISGHKAYGPKGVGALYVRSRSPRARLVPVSFGGGQERGLRSGTMNVPLIVGLGAALDIAGREGTTDDARLRGLCDKFVHEVTSAIAGVSFNGHPSERIAGNVSLSIAGVEPLALMHRLNSVASFSASSACATDKVKTSPVLLAMFGDTPRARQAFRVSPGRFSTAEQMAQFTIALIEAVEELRRFAA</sequence>
<keyword evidence="6" id="KW-0808">Transferase</keyword>
<evidence type="ECO:0000256" key="4">
    <source>
        <dbReference type="ARBA" id="ARBA00012239"/>
    </source>
</evidence>
<comment type="cofactor">
    <cofactor evidence="1 12">
        <name>pyridoxal 5'-phosphate</name>
        <dbReference type="ChEBI" id="CHEBI:597326"/>
    </cofactor>
</comment>
<feature type="domain" description="Aminotransferase class V" evidence="13">
    <location>
        <begin position="10"/>
        <end position="372"/>
    </location>
</feature>
<dbReference type="PIRSF" id="PIRSF005572">
    <property type="entry name" value="NifS"/>
    <property type="match status" value="1"/>
</dbReference>
<protein>
    <recommendedName>
        <fullName evidence="5">Cysteine desulfurase</fullName>
        <ecNumber evidence="4">2.8.1.7</ecNumber>
    </recommendedName>
</protein>
<dbReference type="PROSITE" id="PS00595">
    <property type="entry name" value="AA_TRANSFER_CLASS_5"/>
    <property type="match status" value="1"/>
</dbReference>
<keyword evidence="10" id="KW-0411">Iron-sulfur</keyword>
<evidence type="ECO:0000256" key="6">
    <source>
        <dbReference type="ARBA" id="ARBA00022679"/>
    </source>
</evidence>
<evidence type="ECO:0000313" key="14">
    <source>
        <dbReference type="EMBL" id="MDX8488373.1"/>
    </source>
</evidence>
<dbReference type="InterPro" id="IPR015422">
    <property type="entry name" value="PyrdxlP-dep_Trfase_small"/>
</dbReference>
<name>A0ABU4YNH5_9HYPH</name>
<dbReference type="InterPro" id="IPR000192">
    <property type="entry name" value="Aminotrans_V_dom"/>
</dbReference>
<dbReference type="InterPro" id="IPR016454">
    <property type="entry name" value="Cysteine_dSase"/>
</dbReference>
<comment type="function">
    <text evidence="2">Catalyzes the removal of elemental sulfur atoms from cysteine to produce alanine. Seems to participate in the biosynthesis of the nitrogenase metalloclusters by providing the inorganic sulfur required for the Fe-S core formation.</text>
</comment>
<evidence type="ECO:0000256" key="10">
    <source>
        <dbReference type="ARBA" id="ARBA00023014"/>
    </source>
</evidence>
<organism evidence="14 15">
    <name type="scientific">Mesorhizobium humile</name>
    <dbReference type="NCBI Taxonomy" id="3072313"/>
    <lineage>
        <taxon>Bacteria</taxon>
        <taxon>Pseudomonadati</taxon>
        <taxon>Pseudomonadota</taxon>
        <taxon>Alphaproteobacteria</taxon>
        <taxon>Hyphomicrobiales</taxon>
        <taxon>Phyllobacteriaceae</taxon>
        <taxon>Mesorhizobium</taxon>
    </lineage>
</organism>
<evidence type="ECO:0000256" key="12">
    <source>
        <dbReference type="RuleBase" id="RU004504"/>
    </source>
</evidence>
<evidence type="ECO:0000259" key="13">
    <source>
        <dbReference type="Pfam" id="PF00266"/>
    </source>
</evidence>
<dbReference type="InterPro" id="IPR015421">
    <property type="entry name" value="PyrdxlP-dep_Trfase_major"/>
</dbReference>
<evidence type="ECO:0000256" key="5">
    <source>
        <dbReference type="ARBA" id="ARBA00013558"/>
    </source>
</evidence>
<keyword evidence="8" id="KW-0663">Pyridoxal phosphate</keyword>
<dbReference type="PANTHER" id="PTHR11601:SF34">
    <property type="entry name" value="CYSTEINE DESULFURASE"/>
    <property type="match status" value="1"/>
</dbReference>
<dbReference type="SUPFAM" id="SSF53383">
    <property type="entry name" value="PLP-dependent transferases"/>
    <property type="match status" value="1"/>
</dbReference>
<evidence type="ECO:0000256" key="2">
    <source>
        <dbReference type="ARBA" id="ARBA00003120"/>
    </source>
</evidence>
<dbReference type="EC" id="2.8.1.7" evidence="4"/>
<comment type="caution">
    <text evidence="14">The sequence shown here is derived from an EMBL/GenBank/DDBJ whole genome shotgun (WGS) entry which is preliminary data.</text>
</comment>
<evidence type="ECO:0000313" key="15">
    <source>
        <dbReference type="Proteomes" id="UP001280156"/>
    </source>
</evidence>
<keyword evidence="15" id="KW-1185">Reference proteome</keyword>
<accession>A0ABU4YNH5</accession>
<comment type="catalytic activity">
    <reaction evidence="11">
        <text>(sulfur carrier)-H + L-cysteine = (sulfur carrier)-SH + L-alanine</text>
        <dbReference type="Rhea" id="RHEA:43892"/>
        <dbReference type="Rhea" id="RHEA-COMP:14737"/>
        <dbReference type="Rhea" id="RHEA-COMP:14739"/>
        <dbReference type="ChEBI" id="CHEBI:29917"/>
        <dbReference type="ChEBI" id="CHEBI:35235"/>
        <dbReference type="ChEBI" id="CHEBI:57972"/>
        <dbReference type="ChEBI" id="CHEBI:64428"/>
        <dbReference type="EC" id="2.8.1.7"/>
    </reaction>
</comment>
<dbReference type="Gene3D" id="3.90.1150.10">
    <property type="entry name" value="Aspartate Aminotransferase, domain 1"/>
    <property type="match status" value="1"/>
</dbReference>
<dbReference type="Proteomes" id="UP001280156">
    <property type="component" value="Unassembled WGS sequence"/>
</dbReference>